<dbReference type="GO" id="GO:0005876">
    <property type="term" value="C:spindle microtubule"/>
    <property type="evidence" value="ECO:0000318"/>
    <property type="project" value="GO_Central"/>
</dbReference>
<dbReference type="eggNOG" id="KOG4832">
    <property type="taxonomic scope" value="Eukaryota"/>
</dbReference>
<dbReference type="GO" id="GO:0000940">
    <property type="term" value="C:outer kinetochore"/>
    <property type="evidence" value="ECO:0000318"/>
    <property type="project" value="GO_Central"/>
</dbReference>
<dbReference type="InterPro" id="IPR009829">
    <property type="entry name" value="SKA1"/>
</dbReference>
<evidence type="ECO:0000256" key="4">
    <source>
        <dbReference type="ARBA" id="ARBA00075755"/>
    </source>
</evidence>
<comment type="similarity">
    <text evidence="1">Belongs to the SKA1 family.</text>
</comment>
<dbReference type="Gramene" id="ERN02837">
    <property type="protein sequence ID" value="ERN02837"/>
    <property type="gene ID" value="AMTR_s00086p00155510"/>
</dbReference>
<dbReference type="OMA" id="PTGMRED"/>
<dbReference type="KEGG" id="atr:18430960"/>
<evidence type="ECO:0000256" key="2">
    <source>
        <dbReference type="ARBA" id="ARBA00023054"/>
    </source>
</evidence>
<dbReference type="FunFam" id="1.10.10.1890:FF:000002">
    <property type="entry name" value="Spindle and kinetochore-associated protein 1"/>
    <property type="match status" value="1"/>
</dbReference>
<dbReference type="AlphaFoldDB" id="W1NZ10"/>
<keyword evidence="6" id="KW-1185">Reference proteome</keyword>
<dbReference type="STRING" id="13333.W1NZ10"/>
<evidence type="ECO:0000256" key="3">
    <source>
        <dbReference type="ARBA" id="ARBA00068507"/>
    </source>
</evidence>
<dbReference type="Pfam" id="PF07160">
    <property type="entry name" value="SKA1"/>
    <property type="match status" value="1"/>
</dbReference>
<sequence length="272" mass="29910">MDVNDGVKGAASSLNSLMAVFSNRVAELQELAIGRNVHIESCVSDLSAIDAVMKGLECQMKAIKDRLKEEAEAIPKAKKLIELSLHQQQKLQHMLTHLPSGLPPVATTTSGTTKCLQQEKLIGIPSIEPSKFEGDIALRKEKKGRGPVPRWYITAEELDSLSAYMRGRLTLDKLNYGVDEMAGYAAANAQLVAAPRKKLAEDTLEKALELRDIAMSEAVKGKYFFLETDMKGPGLKLDNTGKAILTVLRHLGRIHETRIGHHRVIILSKPQP</sequence>
<dbReference type="GO" id="GO:0007059">
    <property type="term" value="P:chromosome segregation"/>
    <property type="evidence" value="ECO:0000318"/>
    <property type="project" value="GO_Central"/>
</dbReference>
<dbReference type="GO" id="GO:0031110">
    <property type="term" value="P:regulation of microtubule polymerization or depolymerization"/>
    <property type="evidence" value="ECO:0000318"/>
    <property type="project" value="GO_Central"/>
</dbReference>
<dbReference type="OrthoDB" id="5962at2759"/>
<dbReference type="GO" id="GO:0000278">
    <property type="term" value="P:mitotic cell cycle"/>
    <property type="evidence" value="ECO:0000318"/>
    <property type="project" value="GO_Central"/>
</dbReference>
<accession>W1NZ10</accession>
<name>W1NZ10_AMBTC</name>
<evidence type="ECO:0000256" key="1">
    <source>
        <dbReference type="ARBA" id="ARBA00006836"/>
    </source>
</evidence>
<dbReference type="Proteomes" id="UP000017836">
    <property type="component" value="Unassembled WGS sequence"/>
</dbReference>
<dbReference type="Gene3D" id="1.10.10.1890">
    <property type="entry name" value="Ska1 microtubule binding domain-like"/>
    <property type="match status" value="1"/>
</dbReference>
<dbReference type="GO" id="GO:0072686">
    <property type="term" value="C:mitotic spindle"/>
    <property type="evidence" value="ECO:0000318"/>
    <property type="project" value="GO_Central"/>
</dbReference>
<dbReference type="EMBL" id="KI394485">
    <property type="protein sequence ID" value="ERN02837.1"/>
    <property type="molecule type" value="Genomic_DNA"/>
</dbReference>
<keyword evidence="2" id="KW-0175">Coiled coil</keyword>
<protein>
    <recommendedName>
        <fullName evidence="3">SKA complex subunit 1 homolog</fullName>
    </recommendedName>
    <alternativeName>
        <fullName evidence="4">Spindle and kinetochore-associated protein 1 homolog</fullName>
    </alternativeName>
</protein>
<organism evidence="5 6">
    <name type="scientific">Amborella trichopoda</name>
    <dbReference type="NCBI Taxonomy" id="13333"/>
    <lineage>
        <taxon>Eukaryota</taxon>
        <taxon>Viridiplantae</taxon>
        <taxon>Streptophyta</taxon>
        <taxon>Embryophyta</taxon>
        <taxon>Tracheophyta</taxon>
        <taxon>Spermatophyta</taxon>
        <taxon>Magnoliopsida</taxon>
        <taxon>Amborellales</taxon>
        <taxon>Amborellaceae</taxon>
        <taxon>Amborella</taxon>
    </lineage>
</organism>
<dbReference type="PANTHER" id="PTHR28573:SF1">
    <property type="entry name" value="SPINDLE AND KINETOCHORE-ASSOCIATED PROTEIN 1"/>
    <property type="match status" value="1"/>
</dbReference>
<dbReference type="InterPro" id="IPR042031">
    <property type="entry name" value="SKA1_MBD_sf"/>
</dbReference>
<dbReference type="PANTHER" id="PTHR28573">
    <property type="entry name" value="SPINDLE AND KINETOCHORE-ASSOCIATED PROTEIN 1"/>
    <property type="match status" value="1"/>
</dbReference>
<gene>
    <name evidence="5" type="ORF">AMTR_s00086p00155510</name>
</gene>
<dbReference type="HOGENOM" id="CLU_087423_0_0_1"/>
<dbReference type="GO" id="GO:0051301">
    <property type="term" value="P:cell division"/>
    <property type="evidence" value="ECO:0007669"/>
    <property type="project" value="InterPro"/>
</dbReference>
<evidence type="ECO:0000313" key="5">
    <source>
        <dbReference type="EMBL" id="ERN02837.1"/>
    </source>
</evidence>
<proteinExistence type="inferred from homology"/>
<dbReference type="GO" id="GO:0008017">
    <property type="term" value="F:microtubule binding"/>
    <property type="evidence" value="ECO:0000318"/>
    <property type="project" value="GO_Central"/>
</dbReference>
<reference evidence="6" key="1">
    <citation type="journal article" date="2013" name="Science">
        <title>The Amborella genome and the evolution of flowering plants.</title>
        <authorList>
            <consortium name="Amborella Genome Project"/>
        </authorList>
    </citation>
    <scope>NUCLEOTIDE SEQUENCE [LARGE SCALE GENOMIC DNA]</scope>
</reference>
<evidence type="ECO:0000313" key="6">
    <source>
        <dbReference type="Proteomes" id="UP000017836"/>
    </source>
</evidence>